<accession>A0A0J0XYB2</accession>
<feature type="region of interest" description="Disordered" evidence="1">
    <location>
        <begin position="197"/>
        <end position="220"/>
    </location>
</feature>
<reference evidence="2 3" key="1">
    <citation type="submission" date="2015-03" db="EMBL/GenBank/DDBJ databases">
        <title>Genomics and transcriptomics of the oil-accumulating basidiomycete yeast T. oleaginosus allow insights into substrate utilization and the diverse evolutionary trajectories of mating systems in fungi.</title>
        <authorList>
            <consortium name="DOE Joint Genome Institute"/>
            <person name="Kourist R."/>
            <person name="Kracht O."/>
            <person name="Bracharz F."/>
            <person name="Lipzen A."/>
            <person name="Nolan M."/>
            <person name="Ohm R."/>
            <person name="Grigoriev I."/>
            <person name="Sun S."/>
            <person name="Heitman J."/>
            <person name="Bruck T."/>
            <person name="Nowrousian M."/>
        </authorList>
    </citation>
    <scope>NUCLEOTIDE SEQUENCE [LARGE SCALE GENOMIC DNA]</scope>
    <source>
        <strain evidence="2 3">IBC0246</strain>
    </source>
</reference>
<organism evidence="2 3">
    <name type="scientific">Cutaneotrichosporon oleaginosum</name>
    <dbReference type="NCBI Taxonomy" id="879819"/>
    <lineage>
        <taxon>Eukaryota</taxon>
        <taxon>Fungi</taxon>
        <taxon>Dikarya</taxon>
        <taxon>Basidiomycota</taxon>
        <taxon>Agaricomycotina</taxon>
        <taxon>Tremellomycetes</taxon>
        <taxon>Trichosporonales</taxon>
        <taxon>Trichosporonaceae</taxon>
        <taxon>Cutaneotrichosporon</taxon>
    </lineage>
</organism>
<feature type="region of interest" description="Disordered" evidence="1">
    <location>
        <begin position="90"/>
        <end position="122"/>
    </location>
</feature>
<feature type="compositionally biased region" description="Polar residues" evidence="1">
    <location>
        <begin position="297"/>
        <end position="306"/>
    </location>
</feature>
<feature type="region of interest" description="Disordered" evidence="1">
    <location>
        <begin position="264"/>
        <end position="374"/>
    </location>
</feature>
<evidence type="ECO:0000313" key="2">
    <source>
        <dbReference type="EMBL" id="KLT46033.1"/>
    </source>
</evidence>
<dbReference type="GeneID" id="28985696"/>
<dbReference type="STRING" id="879819.A0A0J0XYB2"/>
<keyword evidence="3" id="KW-1185">Reference proteome</keyword>
<dbReference type="Proteomes" id="UP000053611">
    <property type="component" value="Unassembled WGS sequence"/>
</dbReference>
<feature type="compositionally biased region" description="Gly residues" evidence="1">
    <location>
        <begin position="315"/>
        <end position="329"/>
    </location>
</feature>
<feature type="region of interest" description="Disordered" evidence="1">
    <location>
        <begin position="1"/>
        <end position="74"/>
    </location>
</feature>
<protein>
    <submittedName>
        <fullName evidence="2">Uncharacterized protein</fullName>
    </submittedName>
</protein>
<dbReference type="RefSeq" id="XP_018282524.1">
    <property type="nucleotide sequence ID" value="XM_018425093.1"/>
</dbReference>
<evidence type="ECO:0000313" key="3">
    <source>
        <dbReference type="Proteomes" id="UP000053611"/>
    </source>
</evidence>
<gene>
    <name evidence="2" type="ORF">CC85DRAFT_299204</name>
</gene>
<dbReference type="EMBL" id="KQ087179">
    <property type="protein sequence ID" value="KLT46033.1"/>
    <property type="molecule type" value="Genomic_DNA"/>
</dbReference>
<dbReference type="AlphaFoldDB" id="A0A0J0XYB2"/>
<feature type="compositionally biased region" description="Low complexity" evidence="1">
    <location>
        <begin position="197"/>
        <end position="215"/>
    </location>
</feature>
<feature type="compositionally biased region" description="Basic residues" evidence="1">
    <location>
        <begin position="53"/>
        <end position="65"/>
    </location>
</feature>
<proteinExistence type="predicted"/>
<sequence>MAQPLVLVQDSGSDSDDPIPLDPPPHSVASRRVRSSSSQPLAARRAQAGSSRQAKRGRPRAHKRQKTPEDDDVVFVREEKAREVGTGLASRFAFADSPPPRPRHLSTCLPPAFRPPNPPPNLESLISTALEGPTEDFTLMRRRTNAAAAADGLMTSLPDLVPRPKRALRNTTVRASHARDGWVEEVDMRVVEVFGAPSRSPSRSAEPSPSRSPSPFQATQPLGESALSLSAEYSRPPRAHSPIPNLLPQAPPLIGLSQAVRETFAEEEASQTQRAASALSRYDDGLEPGDGFHFPSQRPTSRLSSPPQTPPRRFYGGGFKPFRHGGGSQPAGSRRHTAGIDPERRRRLAEAIGVGVDEARQRRRDAISAGISQR</sequence>
<feature type="compositionally biased region" description="Low complexity" evidence="1">
    <location>
        <begin position="35"/>
        <end position="52"/>
    </location>
</feature>
<name>A0A0J0XYB2_9TREE</name>
<feature type="compositionally biased region" description="Basic and acidic residues" evidence="1">
    <location>
        <begin position="357"/>
        <end position="366"/>
    </location>
</feature>
<feature type="compositionally biased region" description="Pro residues" evidence="1">
    <location>
        <begin position="112"/>
        <end position="121"/>
    </location>
</feature>
<evidence type="ECO:0000256" key="1">
    <source>
        <dbReference type="SAM" id="MobiDB-lite"/>
    </source>
</evidence>